<organism evidence="2">
    <name type="scientific">uncultured Caudovirales phage</name>
    <dbReference type="NCBI Taxonomy" id="2100421"/>
    <lineage>
        <taxon>Viruses</taxon>
        <taxon>Duplodnaviria</taxon>
        <taxon>Heunggongvirae</taxon>
        <taxon>Uroviricota</taxon>
        <taxon>Caudoviricetes</taxon>
        <taxon>Peduoviridae</taxon>
        <taxon>Maltschvirus</taxon>
        <taxon>Maltschvirus maltsch</taxon>
    </lineage>
</organism>
<gene>
    <name evidence="2" type="ORF">UFOVP824_20</name>
</gene>
<evidence type="ECO:0000256" key="1">
    <source>
        <dbReference type="SAM" id="Phobius"/>
    </source>
</evidence>
<evidence type="ECO:0000313" key="2">
    <source>
        <dbReference type="EMBL" id="CAB4165004.1"/>
    </source>
</evidence>
<dbReference type="EMBL" id="LR796777">
    <property type="protein sequence ID" value="CAB4165004.1"/>
    <property type="molecule type" value="Genomic_DNA"/>
</dbReference>
<proteinExistence type="predicted"/>
<name>A0A6J5PBP5_9CAUD</name>
<sequence length="35" mass="3860">MLADFSSFLGSLWFAGMCLLAGGVAGYWLRSKKQF</sequence>
<keyword evidence="1" id="KW-0812">Transmembrane</keyword>
<feature type="transmembrane region" description="Helical" evidence="1">
    <location>
        <begin position="12"/>
        <end position="29"/>
    </location>
</feature>
<keyword evidence="1" id="KW-0472">Membrane</keyword>
<reference evidence="2" key="1">
    <citation type="submission" date="2020-04" db="EMBL/GenBank/DDBJ databases">
        <authorList>
            <person name="Chiriac C."/>
            <person name="Salcher M."/>
            <person name="Ghai R."/>
            <person name="Kavagutti S V."/>
        </authorList>
    </citation>
    <scope>NUCLEOTIDE SEQUENCE</scope>
</reference>
<keyword evidence="1" id="KW-1133">Transmembrane helix</keyword>
<accession>A0A6J5PBP5</accession>
<protein>
    <submittedName>
        <fullName evidence="2">Uncharacterized protein</fullName>
    </submittedName>
</protein>